<evidence type="ECO:0000256" key="1">
    <source>
        <dbReference type="ARBA" id="ARBA00009463"/>
    </source>
</evidence>
<evidence type="ECO:0000313" key="6">
    <source>
        <dbReference type="EMBL" id="KAH6647674.1"/>
    </source>
</evidence>
<evidence type="ECO:0000259" key="4">
    <source>
        <dbReference type="Pfam" id="PF00725"/>
    </source>
</evidence>
<dbReference type="Gene3D" id="1.10.1040.10">
    <property type="entry name" value="N-(1-d-carboxylethyl)-l-norvaline Dehydrogenase, domain 2"/>
    <property type="match status" value="1"/>
</dbReference>
<dbReference type="InterPro" id="IPR006108">
    <property type="entry name" value="3HC_DH_C"/>
</dbReference>
<feature type="site" description="Important for catalytic activity" evidence="3">
    <location>
        <position position="147"/>
    </location>
</feature>
<evidence type="ECO:0008006" key="8">
    <source>
        <dbReference type="Google" id="ProtNLM"/>
    </source>
</evidence>
<dbReference type="OrthoDB" id="5958943at2759"/>
<dbReference type="GO" id="GO:0016616">
    <property type="term" value="F:oxidoreductase activity, acting on the CH-OH group of donors, NAD or NADP as acceptor"/>
    <property type="evidence" value="ECO:0007669"/>
    <property type="project" value="InterPro"/>
</dbReference>
<dbReference type="Gene3D" id="3.40.50.720">
    <property type="entry name" value="NAD(P)-binding Rossmann-like Domain"/>
    <property type="match status" value="1"/>
</dbReference>
<proteinExistence type="inferred from homology"/>
<feature type="domain" description="3-hydroxyacyl-CoA dehydrogenase C-terminal" evidence="4">
    <location>
        <begin position="193"/>
        <end position="287"/>
    </location>
</feature>
<keyword evidence="2" id="KW-0560">Oxidoreductase</keyword>
<gene>
    <name evidence="6" type="ORF">BKA67DRAFT_662445</name>
</gene>
<dbReference type="PIRSF" id="PIRSF000105">
    <property type="entry name" value="HCDH"/>
    <property type="match status" value="1"/>
</dbReference>
<evidence type="ECO:0000256" key="2">
    <source>
        <dbReference type="ARBA" id="ARBA00023002"/>
    </source>
</evidence>
<dbReference type="InterPro" id="IPR022694">
    <property type="entry name" value="3-OHacyl-CoA_DH"/>
</dbReference>
<comment type="caution">
    <text evidence="6">The sequence shown here is derived from an EMBL/GenBank/DDBJ whole genome shotgun (WGS) entry which is preliminary data.</text>
</comment>
<accession>A0A9P8UCN3</accession>
<keyword evidence="7" id="KW-1185">Reference proteome</keyword>
<dbReference type="SUPFAM" id="SSF51735">
    <property type="entry name" value="NAD(P)-binding Rossmann-fold domains"/>
    <property type="match status" value="1"/>
</dbReference>
<evidence type="ECO:0000256" key="3">
    <source>
        <dbReference type="PIRSR" id="PIRSR000105-1"/>
    </source>
</evidence>
<dbReference type="GO" id="GO:0006631">
    <property type="term" value="P:fatty acid metabolic process"/>
    <property type="evidence" value="ECO:0007669"/>
    <property type="project" value="InterPro"/>
</dbReference>
<dbReference type="RefSeq" id="XP_045954186.1">
    <property type="nucleotide sequence ID" value="XM_046108000.1"/>
</dbReference>
<dbReference type="PANTHER" id="PTHR48075:SF3">
    <property type="entry name" value="3-HYDROXYACYL-COA DEHYDROGENASE"/>
    <property type="match status" value="1"/>
</dbReference>
<dbReference type="InterPro" id="IPR013328">
    <property type="entry name" value="6PGD_dom2"/>
</dbReference>
<evidence type="ECO:0000313" key="7">
    <source>
        <dbReference type="Proteomes" id="UP000758603"/>
    </source>
</evidence>
<name>A0A9P8UCN3_9PEZI</name>
<dbReference type="Pfam" id="PF02737">
    <property type="entry name" value="3HCDH_N"/>
    <property type="match status" value="1"/>
</dbReference>
<sequence length="293" mass="32601">MSWQAPEIGSRPIAVLGGGVLGRRIACSIVAGGYNVTIRDPSAGARKDALEYVEFHKEEYATFAKPSTPGHFGSYAAYEDIESAVRDAWLVIEAVPEKLEIKIDTFELLDKLTPKDCILGSNSSSFRSRLMLDKVSQERRKLVCNVHYTMPPEVRTVELMTDGETEEAVFPFLTTVLERCGMLPATARKESTGFIFNRLWAAVKRETLTILAEGVSDPEQIDKLWKHMFQTEVAPCGFMDKIGLDTVAFIEDNYIQERKLDGALTVDWLRENYISQGKLGKKSDKGGLLAPSA</sequence>
<reference evidence="6" key="1">
    <citation type="journal article" date="2021" name="Nat. Commun.">
        <title>Genetic determinants of endophytism in the Arabidopsis root mycobiome.</title>
        <authorList>
            <person name="Mesny F."/>
            <person name="Miyauchi S."/>
            <person name="Thiergart T."/>
            <person name="Pickel B."/>
            <person name="Atanasova L."/>
            <person name="Karlsson M."/>
            <person name="Huettel B."/>
            <person name="Barry K.W."/>
            <person name="Haridas S."/>
            <person name="Chen C."/>
            <person name="Bauer D."/>
            <person name="Andreopoulos W."/>
            <person name="Pangilinan J."/>
            <person name="LaButti K."/>
            <person name="Riley R."/>
            <person name="Lipzen A."/>
            <person name="Clum A."/>
            <person name="Drula E."/>
            <person name="Henrissat B."/>
            <person name="Kohler A."/>
            <person name="Grigoriev I.V."/>
            <person name="Martin F.M."/>
            <person name="Hacquard S."/>
        </authorList>
    </citation>
    <scope>NUCLEOTIDE SEQUENCE</scope>
    <source>
        <strain evidence="6">MPI-SDFR-AT-0073</strain>
    </source>
</reference>
<comment type="similarity">
    <text evidence="1">Belongs to the 3-hydroxyacyl-CoA dehydrogenase family.</text>
</comment>
<dbReference type="PANTHER" id="PTHR48075">
    <property type="entry name" value="3-HYDROXYACYL-COA DEHYDROGENASE FAMILY PROTEIN"/>
    <property type="match status" value="1"/>
</dbReference>
<feature type="domain" description="3-hydroxyacyl-CoA dehydrogenase NAD binding" evidence="5">
    <location>
        <begin position="13"/>
        <end position="187"/>
    </location>
</feature>
<dbReference type="GO" id="GO:0070403">
    <property type="term" value="F:NAD+ binding"/>
    <property type="evidence" value="ECO:0007669"/>
    <property type="project" value="InterPro"/>
</dbReference>
<dbReference type="InterPro" id="IPR036291">
    <property type="entry name" value="NAD(P)-bd_dom_sf"/>
</dbReference>
<dbReference type="InterPro" id="IPR006176">
    <property type="entry name" value="3-OHacyl-CoA_DH_NAD-bd"/>
</dbReference>
<dbReference type="Pfam" id="PF00725">
    <property type="entry name" value="3HCDH"/>
    <property type="match status" value="1"/>
</dbReference>
<dbReference type="EMBL" id="JAGPXC010000008">
    <property type="protein sequence ID" value="KAH6647674.1"/>
    <property type="molecule type" value="Genomic_DNA"/>
</dbReference>
<dbReference type="Proteomes" id="UP000758603">
    <property type="component" value="Unassembled WGS sequence"/>
</dbReference>
<evidence type="ECO:0000259" key="5">
    <source>
        <dbReference type="Pfam" id="PF02737"/>
    </source>
</evidence>
<dbReference type="GeneID" id="70136891"/>
<organism evidence="6 7">
    <name type="scientific">Truncatella angustata</name>
    <dbReference type="NCBI Taxonomy" id="152316"/>
    <lineage>
        <taxon>Eukaryota</taxon>
        <taxon>Fungi</taxon>
        <taxon>Dikarya</taxon>
        <taxon>Ascomycota</taxon>
        <taxon>Pezizomycotina</taxon>
        <taxon>Sordariomycetes</taxon>
        <taxon>Xylariomycetidae</taxon>
        <taxon>Amphisphaeriales</taxon>
        <taxon>Sporocadaceae</taxon>
        <taxon>Truncatella</taxon>
    </lineage>
</organism>
<protein>
    <recommendedName>
        <fullName evidence="8">NAD(P)-binding protein</fullName>
    </recommendedName>
</protein>
<dbReference type="InterPro" id="IPR008927">
    <property type="entry name" value="6-PGluconate_DH-like_C_sf"/>
</dbReference>
<dbReference type="AlphaFoldDB" id="A0A9P8UCN3"/>
<dbReference type="SUPFAM" id="SSF48179">
    <property type="entry name" value="6-phosphogluconate dehydrogenase C-terminal domain-like"/>
    <property type="match status" value="1"/>
</dbReference>